<name>A0A3B1B4F8_9ZZZZ</name>
<evidence type="ECO:0000256" key="2">
    <source>
        <dbReference type="ARBA" id="ARBA00022475"/>
    </source>
</evidence>
<dbReference type="GO" id="GO:0055091">
    <property type="term" value="P:phospholipid homeostasis"/>
    <property type="evidence" value="ECO:0007669"/>
    <property type="project" value="TreeGrafter"/>
</dbReference>
<evidence type="ECO:0000256" key="1">
    <source>
        <dbReference type="ARBA" id="ARBA00004651"/>
    </source>
</evidence>
<protein>
    <recommendedName>
        <fullName evidence="6">N-acetyltransferase domain-containing protein</fullName>
    </recommendedName>
</protein>
<sequence length="344" mass="39980">MAMEELNAGNEPERFNHPGSAEAIIDYFKLEDREVFLKKFGVHSQSFTTLQPGLSYLDMPSVGYMAYAQHYGVTIVLSDPVCAESHLLLMIQAFQRHFPDAIYLQVSSRLIDILKNELGFYVSKMGIEYKIPLEQWESSGRSKKTIRTAVNQAVAQGIDIKETIELDKFEKISEQWLCTRACKVEIEFLIRPLNMAYTSGVRCFVAYQNNQPVGFILFDPIYKNENVIAYIPNVSRSWQGFQQGLWYAMMDKAIQTFRREKIQYIDLGLTPLSELDSAIEAHESKLLRYLLRFIYRYGGFLYNFKGLEFAKARYKGRKEIIYVGHRYRFPVWALIAVFRKARIL</sequence>
<dbReference type="PROSITE" id="PS51186">
    <property type="entry name" value="GNAT"/>
    <property type="match status" value="1"/>
</dbReference>
<dbReference type="AlphaFoldDB" id="A0A3B1B4F8"/>
<reference evidence="7" key="1">
    <citation type="submission" date="2018-06" db="EMBL/GenBank/DDBJ databases">
        <authorList>
            <person name="Zhirakovskaya E."/>
        </authorList>
    </citation>
    <scope>NUCLEOTIDE SEQUENCE</scope>
</reference>
<keyword evidence="5" id="KW-0472">Membrane</keyword>
<gene>
    <name evidence="7" type="ORF">MNBD_GAMMA21-2416</name>
</gene>
<proteinExistence type="predicted"/>
<evidence type="ECO:0000256" key="4">
    <source>
        <dbReference type="ARBA" id="ARBA00022989"/>
    </source>
</evidence>
<dbReference type="InterPro" id="IPR016181">
    <property type="entry name" value="Acyl_CoA_acyltransferase"/>
</dbReference>
<organism evidence="7">
    <name type="scientific">hydrothermal vent metagenome</name>
    <dbReference type="NCBI Taxonomy" id="652676"/>
    <lineage>
        <taxon>unclassified sequences</taxon>
        <taxon>metagenomes</taxon>
        <taxon>ecological metagenomes</taxon>
    </lineage>
</organism>
<keyword evidence="4" id="KW-1133">Transmembrane helix</keyword>
<dbReference type="CDD" id="cd04301">
    <property type="entry name" value="NAT_SF"/>
    <property type="match status" value="1"/>
</dbReference>
<dbReference type="GO" id="GO:0016747">
    <property type="term" value="F:acyltransferase activity, transferring groups other than amino-acyl groups"/>
    <property type="evidence" value="ECO:0007669"/>
    <property type="project" value="InterPro"/>
</dbReference>
<dbReference type="PANTHER" id="PTHR34697">
    <property type="entry name" value="PHOSPHATIDYLGLYCEROL LYSYLTRANSFERASE"/>
    <property type="match status" value="1"/>
</dbReference>
<accession>A0A3B1B4F8</accession>
<evidence type="ECO:0000256" key="3">
    <source>
        <dbReference type="ARBA" id="ARBA00022692"/>
    </source>
</evidence>
<dbReference type="Gene3D" id="3.40.630.30">
    <property type="match status" value="1"/>
</dbReference>
<dbReference type="PANTHER" id="PTHR34697:SF2">
    <property type="entry name" value="PHOSPHATIDYLGLYCEROL LYSYLTRANSFERASE"/>
    <property type="match status" value="1"/>
</dbReference>
<dbReference type="GO" id="GO:0005886">
    <property type="term" value="C:plasma membrane"/>
    <property type="evidence" value="ECO:0007669"/>
    <property type="project" value="UniProtKB-SubCell"/>
</dbReference>
<evidence type="ECO:0000259" key="6">
    <source>
        <dbReference type="PROSITE" id="PS51186"/>
    </source>
</evidence>
<dbReference type="Pfam" id="PF09924">
    <property type="entry name" value="LPG_synthase_C"/>
    <property type="match status" value="1"/>
</dbReference>
<comment type="subcellular location">
    <subcellularLocation>
        <location evidence="1">Cell membrane</location>
        <topology evidence="1">Multi-pass membrane protein</topology>
    </subcellularLocation>
</comment>
<dbReference type="SUPFAM" id="SSF55729">
    <property type="entry name" value="Acyl-CoA N-acyltransferases (Nat)"/>
    <property type="match status" value="1"/>
</dbReference>
<evidence type="ECO:0000256" key="5">
    <source>
        <dbReference type="ARBA" id="ARBA00023136"/>
    </source>
</evidence>
<dbReference type="GO" id="GO:0016755">
    <property type="term" value="F:aminoacyltransferase activity"/>
    <property type="evidence" value="ECO:0007669"/>
    <property type="project" value="TreeGrafter"/>
</dbReference>
<dbReference type="InterPro" id="IPR051211">
    <property type="entry name" value="PG_lysyltransferase"/>
</dbReference>
<evidence type="ECO:0000313" key="7">
    <source>
        <dbReference type="EMBL" id="VAW99936.1"/>
    </source>
</evidence>
<dbReference type="InterPro" id="IPR000182">
    <property type="entry name" value="GNAT_dom"/>
</dbReference>
<feature type="domain" description="N-acetyltransferase" evidence="6">
    <location>
        <begin position="156"/>
        <end position="328"/>
    </location>
</feature>
<keyword evidence="3" id="KW-0812">Transmembrane</keyword>
<dbReference type="InterPro" id="IPR024320">
    <property type="entry name" value="LPG_synthase_C"/>
</dbReference>
<keyword evidence="2" id="KW-1003">Cell membrane</keyword>
<dbReference type="EMBL" id="UOFR01000070">
    <property type="protein sequence ID" value="VAW99936.1"/>
    <property type="molecule type" value="Genomic_DNA"/>
</dbReference>